<keyword evidence="6 8" id="KW-1133">Transmembrane helix</keyword>
<sequence length="511" mass="54433">MAWLTVMLFGVLTLWATLTPPFATVDEPRHANSVLRLVQGGGWPPPREAVMLEASAVAAEEAERGVPRADRSAVLTLSEPESPTPRRDWMNQHPPLYYGISAAAVVTADTLSPGDQRWDTSLLVMRMVSVLLTAASVPFVARSVHLVTGSTPAALVGAGVFLLVPQLANTHSLVTNDAMVTFLGSVLMFVCLRAFMRPETLLSSSVIGGVTLGVGLLTKGLMLPAVAVLAVFLLLAGRRAGPGWVPRFWTPLLGGVVAFVVGGWWWLRNILVFGQVQSSNNQTPRAAEPFDDYSPAGFAIAVVARLNRTFWASIRPQAAYDGSVVVAMGLLGLVVVMTALVLSRRRGVLLLTLIYPALVATLFTVNAFRIYWNSGVVAGVQGRYLYSGLTFLALALALVWVEVRRRGGRITGLVLATTVAVACTASVVGAYLFAFHVRWVGGDGLASAYEAMVRAGPLQPWQHLIVVALTAVAAVVTLVTILRACADDNPLDDETVARSSSETAVSRRGAG</sequence>
<evidence type="ECO:0000256" key="7">
    <source>
        <dbReference type="ARBA" id="ARBA00023136"/>
    </source>
</evidence>
<keyword evidence="11" id="KW-1185">Reference proteome</keyword>
<reference evidence="10 11" key="1">
    <citation type="journal article" date="2019" name="Int. J. Syst. Evol. Microbiol.">
        <title>The Global Catalogue of Microorganisms (GCM) 10K type strain sequencing project: providing services to taxonomists for standard genome sequencing and annotation.</title>
        <authorList>
            <consortium name="The Broad Institute Genomics Platform"/>
            <consortium name="The Broad Institute Genome Sequencing Center for Infectious Disease"/>
            <person name="Wu L."/>
            <person name="Ma J."/>
        </authorList>
    </citation>
    <scope>NUCLEOTIDE SEQUENCE [LARGE SCALE GENOMIC DNA]</scope>
    <source>
        <strain evidence="10 11">JCM 15749</strain>
    </source>
</reference>
<keyword evidence="5 8" id="KW-0812">Transmembrane</keyword>
<feature type="transmembrane region" description="Helical" evidence="8">
    <location>
        <begin position="324"/>
        <end position="342"/>
    </location>
</feature>
<feature type="transmembrane region" description="Helical" evidence="8">
    <location>
        <begin position="216"/>
        <end position="236"/>
    </location>
</feature>
<evidence type="ECO:0000259" key="9">
    <source>
        <dbReference type="Pfam" id="PF02366"/>
    </source>
</evidence>
<dbReference type="InterPro" id="IPR050297">
    <property type="entry name" value="LipidA_mod_glycosyltrf_83"/>
</dbReference>
<dbReference type="PANTHER" id="PTHR33908:SF11">
    <property type="entry name" value="MEMBRANE PROTEIN"/>
    <property type="match status" value="1"/>
</dbReference>
<accession>A0ABN2VXA0</accession>
<dbReference type="Proteomes" id="UP001501480">
    <property type="component" value="Unassembled WGS sequence"/>
</dbReference>
<feature type="transmembrane region" description="Helical" evidence="8">
    <location>
        <begin position="461"/>
        <end position="482"/>
    </location>
</feature>
<keyword evidence="3" id="KW-0328">Glycosyltransferase</keyword>
<dbReference type="RefSeq" id="WP_344326375.1">
    <property type="nucleotide sequence ID" value="NZ_BAAAPY010000004.1"/>
</dbReference>
<dbReference type="Pfam" id="PF02366">
    <property type="entry name" value="PMT"/>
    <property type="match status" value="1"/>
</dbReference>
<feature type="transmembrane region" description="Helical" evidence="8">
    <location>
        <begin position="248"/>
        <end position="267"/>
    </location>
</feature>
<dbReference type="InterPro" id="IPR003342">
    <property type="entry name" value="ArnT-like_N"/>
</dbReference>
<dbReference type="EMBL" id="BAAAPY010000004">
    <property type="protein sequence ID" value="GAA2076219.1"/>
    <property type="molecule type" value="Genomic_DNA"/>
</dbReference>
<comment type="caution">
    <text evidence="10">The sequence shown here is derived from an EMBL/GenBank/DDBJ whole genome shotgun (WGS) entry which is preliminary data.</text>
</comment>
<name>A0ABN2VXA0_9ACTN</name>
<feature type="transmembrane region" description="Helical" evidence="8">
    <location>
        <begin position="177"/>
        <end position="196"/>
    </location>
</feature>
<evidence type="ECO:0000256" key="1">
    <source>
        <dbReference type="ARBA" id="ARBA00004651"/>
    </source>
</evidence>
<feature type="transmembrane region" description="Helical" evidence="8">
    <location>
        <begin position="413"/>
        <end position="441"/>
    </location>
</feature>
<feature type="transmembrane region" description="Helical" evidence="8">
    <location>
        <begin position="349"/>
        <end position="372"/>
    </location>
</feature>
<feature type="transmembrane region" description="Helical" evidence="8">
    <location>
        <begin position="147"/>
        <end position="165"/>
    </location>
</feature>
<feature type="transmembrane region" description="Helical" evidence="8">
    <location>
        <begin position="384"/>
        <end position="401"/>
    </location>
</feature>
<dbReference type="PANTHER" id="PTHR33908">
    <property type="entry name" value="MANNOSYLTRANSFERASE YKCB-RELATED"/>
    <property type="match status" value="1"/>
</dbReference>
<evidence type="ECO:0000256" key="4">
    <source>
        <dbReference type="ARBA" id="ARBA00022679"/>
    </source>
</evidence>
<proteinExistence type="predicted"/>
<keyword evidence="2" id="KW-1003">Cell membrane</keyword>
<evidence type="ECO:0000313" key="11">
    <source>
        <dbReference type="Proteomes" id="UP001501480"/>
    </source>
</evidence>
<evidence type="ECO:0000256" key="6">
    <source>
        <dbReference type="ARBA" id="ARBA00022989"/>
    </source>
</evidence>
<keyword evidence="4" id="KW-0808">Transferase</keyword>
<evidence type="ECO:0000256" key="5">
    <source>
        <dbReference type="ARBA" id="ARBA00022692"/>
    </source>
</evidence>
<evidence type="ECO:0000256" key="8">
    <source>
        <dbReference type="SAM" id="Phobius"/>
    </source>
</evidence>
<gene>
    <name evidence="10" type="ORF">GCM10009821_14290</name>
</gene>
<organism evidence="10 11">
    <name type="scientific">Aeromicrobium halocynthiae</name>
    <dbReference type="NCBI Taxonomy" id="560557"/>
    <lineage>
        <taxon>Bacteria</taxon>
        <taxon>Bacillati</taxon>
        <taxon>Actinomycetota</taxon>
        <taxon>Actinomycetes</taxon>
        <taxon>Propionibacteriales</taxon>
        <taxon>Nocardioidaceae</taxon>
        <taxon>Aeromicrobium</taxon>
    </lineage>
</organism>
<feature type="transmembrane region" description="Helical" evidence="8">
    <location>
        <begin position="123"/>
        <end position="141"/>
    </location>
</feature>
<keyword evidence="7 8" id="KW-0472">Membrane</keyword>
<evidence type="ECO:0000313" key="10">
    <source>
        <dbReference type="EMBL" id="GAA2076219.1"/>
    </source>
</evidence>
<evidence type="ECO:0000256" key="2">
    <source>
        <dbReference type="ARBA" id="ARBA00022475"/>
    </source>
</evidence>
<evidence type="ECO:0000256" key="3">
    <source>
        <dbReference type="ARBA" id="ARBA00022676"/>
    </source>
</evidence>
<comment type="subcellular location">
    <subcellularLocation>
        <location evidence="1">Cell membrane</location>
        <topology evidence="1">Multi-pass membrane protein</topology>
    </subcellularLocation>
</comment>
<protein>
    <recommendedName>
        <fullName evidence="9">ArnT-like N-terminal domain-containing protein</fullName>
    </recommendedName>
</protein>
<feature type="domain" description="ArnT-like N-terminal" evidence="9">
    <location>
        <begin position="115"/>
        <end position="233"/>
    </location>
</feature>